<proteinExistence type="predicted"/>
<dbReference type="EMBL" id="BPLR01009722">
    <property type="protein sequence ID" value="GIY34104.1"/>
    <property type="molecule type" value="Genomic_DNA"/>
</dbReference>
<name>A0AAV4SM95_CAEEX</name>
<feature type="region of interest" description="Disordered" evidence="1">
    <location>
        <begin position="1"/>
        <end position="82"/>
    </location>
</feature>
<accession>A0AAV4SM95</accession>
<dbReference type="AlphaFoldDB" id="A0AAV4SM95"/>
<evidence type="ECO:0000313" key="3">
    <source>
        <dbReference type="Proteomes" id="UP001054945"/>
    </source>
</evidence>
<keyword evidence="3" id="KW-1185">Reference proteome</keyword>
<reference evidence="2 3" key="1">
    <citation type="submission" date="2021-06" db="EMBL/GenBank/DDBJ databases">
        <title>Caerostris extrusa draft genome.</title>
        <authorList>
            <person name="Kono N."/>
            <person name="Arakawa K."/>
        </authorList>
    </citation>
    <scope>NUCLEOTIDE SEQUENCE [LARGE SCALE GENOMIC DNA]</scope>
</reference>
<feature type="compositionally biased region" description="Basic and acidic residues" evidence="1">
    <location>
        <begin position="11"/>
        <end position="30"/>
    </location>
</feature>
<gene>
    <name evidence="2" type="ORF">CEXT_435371</name>
</gene>
<protein>
    <submittedName>
        <fullName evidence="2">Uncharacterized protein</fullName>
    </submittedName>
</protein>
<evidence type="ECO:0000256" key="1">
    <source>
        <dbReference type="SAM" id="MobiDB-lite"/>
    </source>
</evidence>
<sequence length="82" mass="8809">MKTIGSAGSKDGNRNGEEPKGIKGVRERPGRSRAPLMDSVTTATPVQKPEGPGSDAQHQSWPGNPVLTPTWDQTKYHSLLKS</sequence>
<comment type="caution">
    <text evidence="2">The sequence shown here is derived from an EMBL/GenBank/DDBJ whole genome shotgun (WGS) entry which is preliminary data.</text>
</comment>
<dbReference type="Proteomes" id="UP001054945">
    <property type="component" value="Unassembled WGS sequence"/>
</dbReference>
<evidence type="ECO:0000313" key="2">
    <source>
        <dbReference type="EMBL" id="GIY34104.1"/>
    </source>
</evidence>
<organism evidence="2 3">
    <name type="scientific">Caerostris extrusa</name>
    <name type="common">Bark spider</name>
    <name type="synonym">Caerostris bankana</name>
    <dbReference type="NCBI Taxonomy" id="172846"/>
    <lineage>
        <taxon>Eukaryota</taxon>
        <taxon>Metazoa</taxon>
        <taxon>Ecdysozoa</taxon>
        <taxon>Arthropoda</taxon>
        <taxon>Chelicerata</taxon>
        <taxon>Arachnida</taxon>
        <taxon>Araneae</taxon>
        <taxon>Araneomorphae</taxon>
        <taxon>Entelegynae</taxon>
        <taxon>Araneoidea</taxon>
        <taxon>Araneidae</taxon>
        <taxon>Caerostris</taxon>
    </lineage>
</organism>